<sequence length="606" mass="62260">MARRPSVPFLLRPALLGGALAALLAGVLVPATPAGAAGVRLQGASSVTVTGAGFGHGVGLSQYGAYGMASEGATAEQILTHYYTGVQVAPVADARDVRVNVAHEISGLALSVLQVIPGQGGAWRLTLDGTPLDLGPTDTVTVAVASSTLTVHVAHADGTSADLTGASLQVEWGGGRGALADQPATVLQVAGDQLRHGLLTVVPSASVGGSRGRLEAVTTLSLHDEYLYGLAEVPSSWPAEALRAQAVAARSYALSTILAKPGGTRACACDVYDTDASQVFRGWRKEAEASGGVSWGAKWVAAVDATDTDPGSALAVLDAGGSPVKTYYFSSSGGATRNSEWVWSTPLAYAKSVDDHWSLSPKNPNSSWTVQLDAGRVASAFGLGSLSALAVTAKDGSGAATQLTARDDAGATRTLGGEAFRSALGLKASWITGIALAPAAGSTPPPVVSPPPAPVVVPPTLAVPYTSAGERTYRGRAWRTTCSTFRTTKRCTAQSRTSWYAADPHHRGRVVRRTGFALSAVADTVTVSSTSGWAAWAANAYAHSGAFEDATGRTWTVACDVETGPRLCSAKAATSVLARATVSGKTVWKRTTVMVVRRWTRLLQGS</sequence>
<evidence type="ECO:0000313" key="3">
    <source>
        <dbReference type="Proteomes" id="UP000293638"/>
    </source>
</evidence>
<evidence type="ECO:0000313" key="2">
    <source>
        <dbReference type="EMBL" id="RZS90192.1"/>
    </source>
</evidence>
<dbReference type="InterPro" id="IPR013486">
    <property type="entry name" value="SpoIID/LytB"/>
</dbReference>
<dbReference type="EMBL" id="SGXD01000002">
    <property type="protein sequence ID" value="RZS90192.1"/>
    <property type="molecule type" value="Genomic_DNA"/>
</dbReference>
<gene>
    <name evidence="2" type="ORF">EV189_1976</name>
</gene>
<dbReference type="Pfam" id="PF08486">
    <property type="entry name" value="SpoIID"/>
    <property type="match status" value="1"/>
</dbReference>
<organism evidence="2 3">
    <name type="scientific">Motilibacter rhizosphaerae</name>
    <dbReference type="NCBI Taxonomy" id="598652"/>
    <lineage>
        <taxon>Bacteria</taxon>
        <taxon>Bacillati</taxon>
        <taxon>Actinomycetota</taxon>
        <taxon>Actinomycetes</taxon>
        <taxon>Motilibacterales</taxon>
        <taxon>Motilibacteraceae</taxon>
        <taxon>Motilibacter</taxon>
    </lineage>
</organism>
<accession>A0A4Q7NUU0</accession>
<dbReference type="AlphaFoldDB" id="A0A4Q7NUU0"/>
<keyword evidence="3" id="KW-1185">Reference proteome</keyword>
<evidence type="ECO:0000259" key="1">
    <source>
        <dbReference type="Pfam" id="PF08486"/>
    </source>
</evidence>
<dbReference type="InterPro" id="IPR013693">
    <property type="entry name" value="SpoIID/LytB_N"/>
</dbReference>
<feature type="domain" description="Sporulation stage II protein D amidase enhancer LytB N-terminal" evidence="1">
    <location>
        <begin position="212"/>
        <end position="307"/>
    </location>
</feature>
<comment type="caution">
    <text evidence="2">The sequence shown here is derived from an EMBL/GenBank/DDBJ whole genome shotgun (WGS) entry which is preliminary data.</text>
</comment>
<dbReference type="GO" id="GO:0030435">
    <property type="term" value="P:sporulation resulting in formation of a cellular spore"/>
    <property type="evidence" value="ECO:0007669"/>
    <property type="project" value="InterPro"/>
</dbReference>
<reference evidence="2 3" key="1">
    <citation type="submission" date="2019-02" db="EMBL/GenBank/DDBJ databases">
        <title>Genomic Encyclopedia of Type Strains, Phase IV (KMG-IV): sequencing the most valuable type-strain genomes for metagenomic binning, comparative biology and taxonomic classification.</title>
        <authorList>
            <person name="Goeker M."/>
        </authorList>
    </citation>
    <scope>NUCLEOTIDE SEQUENCE [LARGE SCALE GENOMIC DNA]</scope>
    <source>
        <strain evidence="2 3">DSM 45622</strain>
    </source>
</reference>
<protein>
    <submittedName>
        <fullName evidence="2">SpoIID/LytB domain protein</fullName>
    </submittedName>
</protein>
<proteinExistence type="predicted"/>
<dbReference type="RefSeq" id="WP_165400222.1">
    <property type="nucleotide sequence ID" value="NZ_SGXD01000002.1"/>
</dbReference>
<name>A0A4Q7NUU0_9ACTN</name>
<dbReference type="NCBIfam" id="TIGR02669">
    <property type="entry name" value="SpoIID_LytB"/>
    <property type="match status" value="1"/>
</dbReference>
<dbReference type="Proteomes" id="UP000293638">
    <property type="component" value="Unassembled WGS sequence"/>
</dbReference>